<reference evidence="1" key="1">
    <citation type="submission" date="2020-05" db="EMBL/GenBank/DDBJ databases">
        <authorList>
            <consortium name="Genoscope - CEA"/>
            <person name="William W."/>
        </authorList>
    </citation>
    <scope>NUCLEOTIDE SEQUENCE [LARGE SCALE GENOMIC DNA]</scope>
    <source>
        <strain evidence="1">PCC 7821</strain>
    </source>
</reference>
<organism evidence="1 2">
    <name type="scientific">Planktothrix rubescens CCAP 1459/22</name>
    <dbReference type="NCBI Taxonomy" id="329571"/>
    <lineage>
        <taxon>Bacteria</taxon>
        <taxon>Bacillati</taxon>
        <taxon>Cyanobacteriota</taxon>
        <taxon>Cyanophyceae</taxon>
        <taxon>Oscillatoriophycideae</taxon>
        <taxon>Oscillatoriales</taxon>
        <taxon>Microcoleaceae</taxon>
        <taxon>Planktothrix</taxon>
    </lineage>
</organism>
<proteinExistence type="predicted"/>
<evidence type="ECO:0000313" key="1">
    <source>
        <dbReference type="EMBL" id="CAC5339757.1"/>
    </source>
</evidence>
<sequence length="157" mass="17475">MKIQLIVSLIASLAFISNFPSITLAERPPNLFQKSHLLAQNSSSTIQSLPNGKYLYVKRTNLNPPHHNQYILFVKQGNAVLGYKYNSGAEECFGGTLNGNTITNVVYPSFTREGNLSFRGSDVTYLGNSSYRLNLNEVSHEAELGLQECLGIFSRER</sequence>
<keyword evidence="2" id="KW-1185">Reference proteome</keyword>
<dbReference type="Proteomes" id="UP000196521">
    <property type="component" value="Unassembled WGS sequence"/>
</dbReference>
<name>A0A6J7ZF77_PLARU</name>
<evidence type="ECO:0000313" key="2">
    <source>
        <dbReference type="Proteomes" id="UP000196521"/>
    </source>
</evidence>
<comment type="caution">
    <text evidence="1">The sequence shown here is derived from an EMBL/GenBank/DDBJ whole genome shotgun (WGS) entry which is preliminary data.</text>
</comment>
<gene>
    <name evidence="1" type="ORF">PLAN_MP30033</name>
</gene>
<dbReference type="AlphaFoldDB" id="A0A6J7ZF77"/>
<accession>A0A6J7ZF77</accession>
<dbReference type="RefSeq" id="WP_026798329.1">
    <property type="nucleotide sequence ID" value="NZ_CZCZ02000002.1"/>
</dbReference>
<protein>
    <submittedName>
        <fullName evidence="1">Uncharacterized protein</fullName>
    </submittedName>
</protein>
<dbReference type="EMBL" id="CZCZ02000002">
    <property type="protein sequence ID" value="CAC5339757.1"/>
    <property type="molecule type" value="Genomic_DNA"/>
</dbReference>